<sequence>MYEISKKNSTDAKKYTAILIVAFMVVVLLPIILEFFIFRNKIYSSLSNGEWGGFLGSYLGGIISGIGTILAVWVTTKETRAIQNKTQDNIENDRRFQRQSQRRAFTDDIARIVSEYIADISGYYYASRHKKDDYIRSLSVKNYYLLKIKLAGIERASDLISELELIHNHHSHGVVETEEFNNVIENLMKNLSHFTSEFIENE</sequence>
<accession>A0A3D9K9T6</accession>
<comment type="caution">
    <text evidence="2">The sequence shown here is derived from an EMBL/GenBank/DDBJ whole genome shotgun (WGS) entry which is preliminary data.</text>
</comment>
<dbReference type="AlphaFoldDB" id="A0A3D9K9T6"/>
<reference evidence="2 3" key="1">
    <citation type="submission" date="2018-07" db="EMBL/GenBank/DDBJ databases">
        <title>Genomic Encyclopedia of Type Strains, Phase III (KMG-III): the genomes of soil and plant-associated and newly described type strains.</title>
        <authorList>
            <person name="Whitman W."/>
        </authorList>
    </citation>
    <scope>NUCLEOTIDE SEQUENCE [LARGE SCALE GENOMIC DNA]</scope>
    <source>
        <strain evidence="2 3">CECT 7287</strain>
    </source>
</reference>
<feature type="transmembrane region" description="Helical" evidence="1">
    <location>
        <begin position="58"/>
        <end position="76"/>
    </location>
</feature>
<keyword evidence="3" id="KW-1185">Reference proteome</keyword>
<proteinExistence type="predicted"/>
<evidence type="ECO:0008006" key="4">
    <source>
        <dbReference type="Google" id="ProtNLM"/>
    </source>
</evidence>
<evidence type="ECO:0000313" key="3">
    <source>
        <dbReference type="Proteomes" id="UP000256977"/>
    </source>
</evidence>
<keyword evidence="1" id="KW-0472">Membrane</keyword>
<dbReference type="Proteomes" id="UP000256977">
    <property type="component" value="Unassembled WGS sequence"/>
</dbReference>
<name>A0A3D9K9T6_9BACL</name>
<dbReference type="EMBL" id="QRDZ01000008">
    <property type="protein sequence ID" value="RED83284.1"/>
    <property type="molecule type" value="Genomic_DNA"/>
</dbReference>
<dbReference type="OrthoDB" id="10010319at2"/>
<evidence type="ECO:0000256" key="1">
    <source>
        <dbReference type="SAM" id="Phobius"/>
    </source>
</evidence>
<protein>
    <recommendedName>
        <fullName evidence="4">Phage abortive infection protein</fullName>
    </recommendedName>
</protein>
<organism evidence="2 3">
    <name type="scientific">Cohnella phaseoli</name>
    <dbReference type="NCBI Taxonomy" id="456490"/>
    <lineage>
        <taxon>Bacteria</taxon>
        <taxon>Bacillati</taxon>
        <taxon>Bacillota</taxon>
        <taxon>Bacilli</taxon>
        <taxon>Bacillales</taxon>
        <taxon>Paenibacillaceae</taxon>
        <taxon>Cohnella</taxon>
    </lineage>
</organism>
<evidence type="ECO:0000313" key="2">
    <source>
        <dbReference type="EMBL" id="RED83284.1"/>
    </source>
</evidence>
<keyword evidence="1" id="KW-1133">Transmembrane helix</keyword>
<gene>
    <name evidence="2" type="ORF">DFP98_108127</name>
</gene>
<keyword evidence="1" id="KW-0812">Transmembrane</keyword>
<feature type="transmembrane region" description="Helical" evidence="1">
    <location>
        <begin position="15"/>
        <end position="38"/>
    </location>
</feature>
<dbReference type="RefSeq" id="WP_116060889.1">
    <property type="nucleotide sequence ID" value="NZ_QRDZ01000008.1"/>
</dbReference>